<evidence type="ECO:0000313" key="1">
    <source>
        <dbReference type="EMBL" id="EYB90610.1"/>
    </source>
</evidence>
<gene>
    <name evidence="1" type="primary">Acey_s0217.g2389</name>
    <name evidence="1" type="ORF">Y032_0217g2389</name>
</gene>
<sequence length="121" mass="13335">MRVSSLSRHLLQIAAVLRDQARGTKCEREGGEGGLQLVGVHFAPLKDKRRTGAAQLDTATQKLPFASSSKTCQAPLLVEFHLWPVSVLPIRLAVPRFQISGKVQHQKVSQMLNDIPLDVPF</sequence>
<dbReference type="Proteomes" id="UP000024635">
    <property type="component" value="Unassembled WGS sequence"/>
</dbReference>
<reference evidence="2" key="1">
    <citation type="journal article" date="2015" name="Nat. Genet.">
        <title>The genome and transcriptome of the zoonotic hookworm Ancylostoma ceylanicum identify infection-specific gene families.</title>
        <authorList>
            <person name="Schwarz E.M."/>
            <person name="Hu Y."/>
            <person name="Antoshechkin I."/>
            <person name="Miller M.M."/>
            <person name="Sternberg P.W."/>
            <person name="Aroian R.V."/>
        </authorList>
    </citation>
    <scope>NUCLEOTIDE SEQUENCE</scope>
    <source>
        <strain evidence="2">HY135</strain>
    </source>
</reference>
<protein>
    <submittedName>
        <fullName evidence="1">Uncharacterized protein</fullName>
    </submittedName>
</protein>
<keyword evidence="2" id="KW-1185">Reference proteome</keyword>
<dbReference type="EMBL" id="JARK01001553">
    <property type="protein sequence ID" value="EYB90610.1"/>
    <property type="molecule type" value="Genomic_DNA"/>
</dbReference>
<evidence type="ECO:0000313" key="2">
    <source>
        <dbReference type="Proteomes" id="UP000024635"/>
    </source>
</evidence>
<dbReference type="AlphaFoldDB" id="A0A016SJ27"/>
<accession>A0A016SJ27</accession>
<comment type="caution">
    <text evidence="1">The sequence shown here is derived from an EMBL/GenBank/DDBJ whole genome shotgun (WGS) entry which is preliminary data.</text>
</comment>
<organism evidence="1 2">
    <name type="scientific">Ancylostoma ceylanicum</name>
    <dbReference type="NCBI Taxonomy" id="53326"/>
    <lineage>
        <taxon>Eukaryota</taxon>
        <taxon>Metazoa</taxon>
        <taxon>Ecdysozoa</taxon>
        <taxon>Nematoda</taxon>
        <taxon>Chromadorea</taxon>
        <taxon>Rhabditida</taxon>
        <taxon>Rhabditina</taxon>
        <taxon>Rhabditomorpha</taxon>
        <taxon>Strongyloidea</taxon>
        <taxon>Ancylostomatidae</taxon>
        <taxon>Ancylostomatinae</taxon>
        <taxon>Ancylostoma</taxon>
    </lineage>
</organism>
<name>A0A016SJ27_9BILA</name>
<proteinExistence type="predicted"/>